<dbReference type="Proteomes" id="UP000299102">
    <property type="component" value="Unassembled WGS sequence"/>
</dbReference>
<evidence type="ECO:0000313" key="1">
    <source>
        <dbReference type="EMBL" id="GBP26032.1"/>
    </source>
</evidence>
<dbReference type="EMBL" id="BGZK01000175">
    <property type="protein sequence ID" value="GBP26032.1"/>
    <property type="molecule type" value="Genomic_DNA"/>
</dbReference>
<protein>
    <submittedName>
        <fullName evidence="1">Uncharacterized protein</fullName>
    </submittedName>
</protein>
<proteinExistence type="predicted"/>
<evidence type="ECO:0000313" key="2">
    <source>
        <dbReference type="Proteomes" id="UP000299102"/>
    </source>
</evidence>
<name>A0A4C1UJ83_EUMVA</name>
<keyword evidence="2" id="KW-1185">Reference proteome</keyword>
<reference evidence="1 2" key="1">
    <citation type="journal article" date="2019" name="Commun. Biol.">
        <title>The bagworm genome reveals a unique fibroin gene that provides high tensile strength.</title>
        <authorList>
            <person name="Kono N."/>
            <person name="Nakamura H."/>
            <person name="Ohtoshi R."/>
            <person name="Tomita M."/>
            <person name="Numata K."/>
            <person name="Arakawa K."/>
        </authorList>
    </citation>
    <scope>NUCLEOTIDE SEQUENCE [LARGE SCALE GENOMIC DNA]</scope>
</reference>
<dbReference type="AlphaFoldDB" id="A0A4C1UJ83"/>
<comment type="caution">
    <text evidence="1">The sequence shown here is derived from an EMBL/GenBank/DDBJ whole genome shotgun (WGS) entry which is preliminary data.</text>
</comment>
<accession>A0A4C1UJ83</accession>
<organism evidence="1 2">
    <name type="scientific">Eumeta variegata</name>
    <name type="common">Bagworm moth</name>
    <name type="synonym">Eumeta japonica</name>
    <dbReference type="NCBI Taxonomy" id="151549"/>
    <lineage>
        <taxon>Eukaryota</taxon>
        <taxon>Metazoa</taxon>
        <taxon>Ecdysozoa</taxon>
        <taxon>Arthropoda</taxon>
        <taxon>Hexapoda</taxon>
        <taxon>Insecta</taxon>
        <taxon>Pterygota</taxon>
        <taxon>Neoptera</taxon>
        <taxon>Endopterygota</taxon>
        <taxon>Lepidoptera</taxon>
        <taxon>Glossata</taxon>
        <taxon>Ditrysia</taxon>
        <taxon>Tineoidea</taxon>
        <taxon>Psychidae</taxon>
        <taxon>Oiketicinae</taxon>
        <taxon>Eumeta</taxon>
    </lineage>
</organism>
<sequence length="116" mass="12454">MGFYYLLANPNAGKSLLTQDEISMSKIAGERIKADVRQPVGRLLNPANANALTIGVVEFSPVDLLLLLARRRRAGPPLAGLTGPFTSDRLSGAGRVAVSAARVVTQTTRGERLKRR</sequence>
<gene>
    <name evidence="1" type="ORF">EVAR_20046_1</name>
</gene>